<dbReference type="EC" id="1.3.1.98" evidence="5"/>
<evidence type="ECO:0000256" key="12">
    <source>
        <dbReference type="ARBA" id="ARBA00022984"/>
    </source>
</evidence>
<evidence type="ECO:0000256" key="9">
    <source>
        <dbReference type="ARBA" id="ARBA00022827"/>
    </source>
</evidence>
<sequence length="341" mass="37884">MKIQENISLKAYNTFGISVKARYFLEINSVEELQNALKLENYPEKFILSGGSNMLITSDIAALVLHINIKGIEIIAQDEDYVELKVMAGENWHNLVLYTLEHNYGGLENMSLIPGNTGTAPIQNIGAYGVELKDTFLQCDAVDVSDSSLRTFIKQDCQFGYRDSYFKNEGKGKFVIVSVNFKLTKRNHKLRTNYGAIESELEKKGIDQPTIKDISSAVITIRQSKLPDPKVLGNSGSFFKNPILSASDFHKFSQKHSDSPFYKLSDDTYKIPAGWLIEHAGFKGKRFGDAGVHKDQALVLVNHGNATGKEIIGLAQKIMAAVNEKFGIDIEPEVNVVNASE</sequence>
<evidence type="ECO:0000259" key="17">
    <source>
        <dbReference type="PROSITE" id="PS51387"/>
    </source>
</evidence>
<keyword evidence="6" id="KW-0963">Cytoplasm</keyword>
<dbReference type="GO" id="GO:0009252">
    <property type="term" value="P:peptidoglycan biosynthetic process"/>
    <property type="evidence" value="ECO:0007669"/>
    <property type="project" value="UniProtKB-UniPathway"/>
</dbReference>
<comment type="catalytic activity">
    <reaction evidence="16">
        <text>UDP-N-acetyl-alpha-D-muramate + NADP(+) = UDP-N-acetyl-3-O-(1-carboxyvinyl)-alpha-D-glucosamine + NADPH + H(+)</text>
        <dbReference type="Rhea" id="RHEA:12248"/>
        <dbReference type="ChEBI" id="CHEBI:15378"/>
        <dbReference type="ChEBI" id="CHEBI:57783"/>
        <dbReference type="ChEBI" id="CHEBI:58349"/>
        <dbReference type="ChEBI" id="CHEBI:68483"/>
        <dbReference type="ChEBI" id="CHEBI:70757"/>
        <dbReference type="EC" id="1.3.1.98"/>
    </reaction>
</comment>
<dbReference type="InterPro" id="IPR016169">
    <property type="entry name" value="FAD-bd_PCMH_sub2"/>
</dbReference>
<organism evidence="18">
    <name type="scientific">marine sediment metagenome</name>
    <dbReference type="NCBI Taxonomy" id="412755"/>
    <lineage>
        <taxon>unclassified sequences</taxon>
        <taxon>metagenomes</taxon>
        <taxon>ecological metagenomes</taxon>
    </lineage>
</organism>
<dbReference type="PROSITE" id="PS51387">
    <property type="entry name" value="FAD_PCMH"/>
    <property type="match status" value="1"/>
</dbReference>
<dbReference type="AlphaFoldDB" id="A0A0F9Q4N6"/>
<evidence type="ECO:0000256" key="10">
    <source>
        <dbReference type="ARBA" id="ARBA00022857"/>
    </source>
</evidence>
<evidence type="ECO:0000313" key="18">
    <source>
        <dbReference type="EMBL" id="KKN08251.1"/>
    </source>
</evidence>
<keyword evidence="8" id="KW-0285">Flavoprotein</keyword>
<dbReference type="NCBIfam" id="NF000755">
    <property type="entry name" value="PRK00046.1"/>
    <property type="match status" value="1"/>
</dbReference>
<dbReference type="GO" id="GO:0071555">
    <property type="term" value="P:cell wall organization"/>
    <property type="evidence" value="ECO:0007669"/>
    <property type="project" value="UniProtKB-KW"/>
</dbReference>
<dbReference type="GO" id="GO:0005829">
    <property type="term" value="C:cytosol"/>
    <property type="evidence" value="ECO:0007669"/>
    <property type="project" value="TreeGrafter"/>
</dbReference>
<evidence type="ECO:0000256" key="6">
    <source>
        <dbReference type="ARBA" id="ARBA00022490"/>
    </source>
</evidence>
<protein>
    <recommendedName>
        <fullName evidence="5">UDP-N-acetylmuramate dehydrogenase</fullName>
        <ecNumber evidence="5">1.3.1.98</ecNumber>
    </recommendedName>
</protein>
<comment type="function">
    <text evidence="2">Cell wall formation.</text>
</comment>
<dbReference type="UniPathway" id="UPA00219"/>
<accession>A0A0F9Q4N6</accession>
<dbReference type="InterPro" id="IPR036635">
    <property type="entry name" value="MurB_C_sf"/>
</dbReference>
<dbReference type="NCBIfam" id="TIGR00179">
    <property type="entry name" value="murB"/>
    <property type="match status" value="1"/>
</dbReference>
<dbReference type="InterPro" id="IPR003170">
    <property type="entry name" value="MurB"/>
</dbReference>
<reference evidence="18" key="1">
    <citation type="journal article" date="2015" name="Nature">
        <title>Complex archaea that bridge the gap between prokaryotes and eukaryotes.</title>
        <authorList>
            <person name="Spang A."/>
            <person name="Saw J.H."/>
            <person name="Jorgensen S.L."/>
            <person name="Zaremba-Niedzwiedzka K."/>
            <person name="Martijn J."/>
            <person name="Lind A.E."/>
            <person name="van Eijk R."/>
            <person name="Schleper C."/>
            <person name="Guy L."/>
            <person name="Ettema T.J."/>
        </authorList>
    </citation>
    <scope>NUCLEOTIDE SEQUENCE</scope>
</reference>
<name>A0A0F9Q4N6_9ZZZZ</name>
<comment type="pathway">
    <text evidence="4">Cell wall biogenesis; peptidoglycan biosynthesis.</text>
</comment>
<proteinExistence type="inferred from homology"/>
<dbReference type="HAMAP" id="MF_00037">
    <property type="entry name" value="MurB"/>
    <property type="match status" value="1"/>
</dbReference>
<keyword evidence="12" id="KW-0573">Peptidoglycan synthesis</keyword>
<keyword evidence="10" id="KW-0521">NADP</keyword>
<evidence type="ECO:0000256" key="16">
    <source>
        <dbReference type="ARBA" id="ARBA00048914"/>
    </source>
</evidence>
<dbReference type="InterPro" id="IPR011601">
    <property type="entry name" value="MurB_C"/>
</dbReference>
<dbReference type="InterPro" id="IPR016166">
    <property type="entry name" value="FAD-bd_PCMH"/>
</dbReference>
<comment type="subcellular location">
    <subcellularLocation>
        <location evidence="3">Cytoplasm</location>
    </subcellularLocation>
</comment>
<keyword evidence="15" id="KW-0961">Cell wall biogenesis/degradation</keyword>
<dbReference type="PANTHER" id="PTHR21071">
    <property type="entry name" value="UDP-N-ACETYLENOLPYRUVOYLGLUCOSAMINE REDUCTASE"/>
    <property type="match status" value="1"/>
</dbReference>
<evidence type="ECO:0000256" key="14">
    <source>
        <dbReference type="ARBA" id="ARBA00023306"/>
    </source>
</evidence>
<evidence type="ECO:0000256" key="8">
    <source>
        <dbReference type="ARBA" id="ARBA00022630"/>
    </source>
</evidence>
<dbReference type="Pfam" id="PF02873">
    <property type="entry name" value="MurB_C"/>
    <property type="match status" value="1"/>
</dbReference>
<dbReference type="EMBL" id="LAZR01004477">
    <property type="protein sequence ID" value="KKN08251.1"/>
    <property type="molecule type" value="Genomic_DNA"/>
</dbReference>
<evidence type="ECO:0000256" key="15">
    <source>
        <dbReference type="ARBA" id="ARBA00023316"/>
    </source>
</evidence>
<keyword evidence="13" id="KW-0560">Oxidoreductase</keyword>
<dbReference type="SUPFAM" id="SSF56194">
    <property type="entry name" value="Uridine diphospho-N-Acetylenolpyruvylglucosamine reductase, MurB, C-terminal domain"/>
    <property type="match status" value="1"/>
</dbReference>
<dbReference type="PANTHER" id="PTHR21071:SF4">
    <property type="entry name" value="UDP-N-ACETYLENOLPYRUVOYLGLUCOSAMINE REDUCTASE"/>
    <property type="match status" value="1"/>
</dbReference>
<dbReference type="InterPro" id="IPR036318">
    <property type="entry name" value="FAD-bd_PCMH-like_sf"/>
</dbReference>
<dbReference type="GO" id="GO:0008360">
    <property type="term" value="P:regulation of cell shape"/>
    <property type="evidence" value="ECO:0007669"/>
    <property type="project" value="UniProtKB-KW"/>
</dbReference>
<dbReference type="GO" id="GO:0051301">
    <property type="term" value="P:cell division"/>
    <property type="evidence" value="ECO:0007669"/>
    <property type="project" value="UniProtKB-KW"/>
</dbReference>
<dbReference type="Gene3D" id="3.90.78.10">
    <property type="entry name" value="UDP-N-acetylenolpyruvoylglucosamine reductase, C-terminal domain"/>
    <property type="match status" value="1"/>
</dbReference>
<evidence type="ECO:0000256" key="13">
    <source>
        <dbReference type="ARBA" id="ARBA00023002"/>
    </source>
</evidence>
<dbReference type="Pfam" id="PF01565">
    <property type="entry name" value="FAD_binding_4"/>
    <property type="match status" value="1"/>
</dbReference>
<dbReference type="InterPro" id="IPR016167">
    <property type="entry name" value="FAD-bd_PCMH_sub1"/>
</dbReference>
<evidence type="ECO:0000256" key="2">
    <source>
        <dbReference type="ARBA" id="ARBA00003921"/>
    </source>
</evidence>
<evidence type="ECO:0000256" key="7">
    <source>
        <dbReference type="ARBA" id="ARBA00022618"/>
    </source>
</evidence>
<gene>
    <name evidence="18" type="ORF">LCGC14_1058540</name>
</gene>
<comment type="cofactor">
    <cofactor evidence="1">
        <name>FAD</name>
        <dbReference type="ChEBI" id="CHEBI:57692"/>
    </cofactor>
</comment>
<comment type="caution">
    <text evidence="18">The sequence shown here is derived from an EMBL/GenBank/DDBJ whole genome shotgun (WGS) entry which is preliminary data.</text>
</comment>
<evidence type="ECO:0000256" key="11">
    <source>
        <dbReference type="ARBA" id="ARBA00022960"/>
    </source>
</evidence>
<keyword evidence="11" id="KW-0133">Cell shape</keyword>
<dbReference type="InterPro" id="IPR006094">
    <property type="entry name" value="Oxid_FAD_bind_N"/>
</dbReference>
<dbReference type="Gene3D" id="3.30.465.10">
    <property type="match status" value="1"/>
</dbReference>
<evidence type="ECO:0000256" key="5">
    <source>
        <dbReference type="ARBA" id="ARBA00012518"/>
    </source>
</evidence>
<dbReference type="GO" id="GO:0008762">
    <property type="term" value="F:UDP-N-acetylmuramate dehydrogenase activity"/>
    <property type="evidence" value="ECO:0007669"/>
    <property type="project" value="UniProtKB-EC"/>
</dbReference>
<dbReference type="GO" id="GO:0071949">
    <property type="term" value="F:FAD binding"/>
    <property type="evidence" value="ECO:0007669"/>
    <property type="project" value="InterPro"/>
</dbReference>
<keyword evidence="7" id="KW-0132">Cell division</keyword>
<evidence type="ECO:0000256" key="4">
    <source>
        <dbReference type="ARBA" id="ARBA00004752"/>
    </source>
</evidence>
<evidence type="ECO:0000256" key="1">
    <source>
        <dbReference type="ARBA" id="ARBA00001974"/>
    </source>
</evidence>
<dbReference type="SUPFAM" id="SSF56176">
    <property type="entry name" value="FAD-binding/transporter-associated domain-like"/>
    <property type="match status" value="1"/>
</dbReference>
<dbReference type="Gene3D" id="3.30.43.10">
    <property type="entry name" value="Uridine Diphospho-n-acetylenolpyruvylglucosamine Reductase, domain 2"/>
    <property type="match status" value="1"/>
</dbReference>
<keyword evidence="9" id="KW-0274">FAD</keyword>
<feature type="domain" description="FAD-binding PCMH-type" evidence="17">
    <location>
        <begin position="16"/>
        <end position="186"/>
    </location>
</feature>
<keyword evidence="14" id="KW-0131">Cell cycle</keyword>
<evidence type="ECO:0000256" key="3">
    <source>
        <dbReference type="ARBA" id="ARBA00004496"/>
    </source>
</evidence>